<dbReference type="Proteomes" id="UP000789525">
    <property type="component" value="Unassembled WGS sequence"/>
</dbReference>
<accession>A0ACA9MUI2</accession>
<evidence type="ECO:0000313" key="1">
    <source>
        <dbReference type="EMBL" id="CAG8609584.1"/>
    </source>
</evidence>
<evidence type="ECO:0000313" key="2">
    <source>
        <dbReference type="Proteomes" id="UP000789525"/>
    </source>
</evidence>
<comment type="caution">
    <text evidence="1">The sequence shown here is derived from an EMBL/GenBank/DDBJ whole genome shotgun (WGS) entry which is preliminary data.</text>
</comment>
<dbReference type="EMBL" id="CAJVPT010015120">
    <property type="protein sequence ID" value="CAG8609584.1"/>
    <property type="molecule type" value="Genomic_DNA"/>
</dbReference>
<protein>
    <submittedName>
        <fullName evidence="1">3226_t:CDS:1</fullName>
    </submittedName>
</protein>
<keyword evidence="2" id="KW-1185">Reference proteome</keyword>
<organism evidence="1 2">
    <name type="scientific">Acaulospora colombiana</name>
    <dbReference type="NCBI Taxonomy" id="27376"/>
    <lineage>
        <taxon>Eukaryota</taxon>
        <taxon>Fungi</taxon>
        <taxon>Fungi incertae sedis</taxon>
        <taxon>Mucoromycota</taxon>
        <taxon>Glomeromycotina</taxon>
        <taxon>Glomeromycetes</taxon>
        <taxon>Diversisporales</taxon>
        <taxon>Acaulosporaceae</taxon>
        <taxon>Acaulospora</taxon>
    </lineage>
</organism>
<sequence length="469" mass="50719">MSTDPSIFPNAAMIFYQIFPRLPKVVFTILAFERANLQVESSITVGDPARARTIAKYLDHPPPTVETENPINPSLFELYSERGFLTLTGTYKSVPVSIVSIGMGAPNMDFFVREAREVLDESGEKNMVVIRFGSCGGLVSDLPVGSLTVPKAAVAITRNYDYDFLGKEASEDSREFLDAYRISKPLISTLRETLPSHVVVNGDYLNASADSFYSSQGRITSFPDHNENLIDHLVESGVGSLETNGYTSGEEESAAPPPPTNVPVEPFILPSTALSAGSDAEETILYPNAQSRAASNSIQTSTNGVQGRIIAAAVQMIFAERSSRAFISPQEVEIMQEGTAKGLLETLATILDSWRFLGGSGGEEESDGRKRGITNTNSVNPKLCKCLRIRKLVPGQGGVQVYSGGRRLPQVKFKLAPGHSAIWMKMKPVSLTFLGTCSGGGPLISRACTSTALNMESATWRTSQYLVRA</sequence>
<proteinExistence type="predicted"/>
<name>A0ACA9MUI2_9GLOM</name>
<gene>
    <name evidence="1" type="ORF">ACOLOM_LOCUS6967</name>
</gene>
<reference evidence="1" key="1">
    <citation type="submission" date="2021-06" db="EMBL/GenBank/DDBJ databases">
        <authorList>
            <person name="Kallberg Y."/>
            <person name="Tangrot J."/>
            <person name="Rosling A."/>
        </authorList>
    </citation>
    <scope>NUCLEOTIDE SEQUENCE</scope>
    <source>
        <strain evidence="1">CL356</strain>
    </source>
</reference>